<evidence type="ECO:0000256" key="6">
    <source>
        <dbReference type="SAM" id="Phobius"/>
    </source>
</evidence>
<evidence type="ECO:0000256" key="4">
    <source>
        <dbReference type="ARBA" id="ARBA00023136"/>
    </source>
</evidence>
<keyword evidence="3 6" id="KW-1133">Transmembrane helix</keyword>
<dbReference type="SUPFAM" id="SSF103473">
    <property type="entry name" value="MFS general substrate transporter"/>
    <property type="match status" value="1"/>
</dbReference>
<feature type="transmembrane region" description="Helical" evidence="6">
    <location>
        <begin position="104"/>
        <end position="124"/>
    </location>
</feature>
<dbReference type="Pfam" id="PF07690">
    <property type="entry name" value="MFS_1"/>
    <property type="match status" value="1"/>
</dbReference>
<keyword evidence="4 6" id="KW-0472">Membrane</keyword>
<feature type="transmembrane region" description="Helical" evidence="6">
    <location>
        <begin position="367"/>
        <end position="388"/>
    </location>
</feature>
<feature type="transmembrane region" description="Helical" evidence="6">
    <location>
        <begin position="79"/>
        <end position="97"/>
    </location>
</feature>
<reference evidence="9" key="1">
    <citation type="journal article" date="2019" name="Int. J. Syst. Evol. Microbiol.">
        <title>The Global Catalogue of Microorganisms (GCM) 10K type strain sequencing project: providing services to taxonomists for standard genome sequencing and annotation.</title>
        <authorList>
            <consortium name="The Broad Institute Genomics Platform"/>
            <consortium name="The Broad Institute Genome Sequencing Center for Infectious Disease"/>
            <person name="Wu L."/>
            <person name="Ma J."/>
        </authorList>
    </citation>
    <scope>NUCLEOTIDE SEQUENCE [LARGE SCALE GENOMIC DNA]</scope>
    <source>
        <strain evidence="9">JCM 18324</strain>
    </source>
</reference>
<feature type="transmembrane region" description="Helical" evidence="6">
    <location>
        <begin position="46"/>
        <end position="67"/>
    </location>
</feature>
<organism evidence="8 9">
    <name type="scientific">Streptomyces sanyensis</name>
    <dbReference type="NCBI Taxonomy" id="568869"/>
    <lineage>
        <taxon>Bacteria</taxon>
        <taxon>Bacillati</taxon>
        <taxon>Actinomycetota</taxon>
        <taxon>Actinomycetes</taxon>
        <taxon>Kitasatosporales</taxon>
        <taxon>Streptomycetaceae</taxon>
        <taxon>Streptomyces</taxon>
    </lineage>
</organism>
<evidence type="ECO:0000313" key="9">
    <source>
        <dbReference type="Proteomes" id="UP001501147"/>
    </source>
</evidence>
<feature type="region of interest" description="Disordered" evidence="5">
    <location>
        <begin position="398"/>
        <end position="421"/>
    </location>
</feature>
<evidence type="ECO:0000259" key="7">
    <source>
        <dbReference type="PROSITE" id="PS50850"/>
    </source>
</evidence>
<feature type="transmembrane region" description="Helical" evidence="6">
    <location>
        <begin position="218"/>
        <end position="240"/>
    </location>
</feature>
<feature type="transmembrane region" description="Helical" evidence="6">
    <location>
        <begin position="338"/>
        <end position="361"/>
    </location>
</feature>
<dbReference type="InterPro" id="IPR011701">
    <property type="entry name" value="MFS"/>
</dbReference>
<dbReference type="Proteomes" id="UP001501147">
    <property type="component" value="Unassembled WGS sequence"/>
</dbReference>
<feature type="transmembrane region" description="Helical" evidence="6">
    <location>
        <begin position="308"/>
        <end position="326"/>
    </location>
</feature>
<evidence type="ECO:0000256" key="5">
    <source>
        <dbReference type="SAM" id="MobiDB-lite"/>
    </source>
</evidence>
<feature type="transmembrane region" description="Helical" evidence="6">
    <location>
        <begin position="246"/>
        <end position="268"/>
    </location>
</feature>
<protein>
    <submittedName>
        <fullName evidence="8">MFS transporter</fullName>
    </submittedName>
</protein>
<name>A0ABP9ASJ4_9ACTN</name>
<keyword evidence="2 6" id="KW-0812">Transmembrane</keyword>
<feature type="transmembrane region" description="Helical" evidence="6">
    <location>
        <begin position="280"/>
        <end position="302"/>
    </location>
</feature>
<keyword evidence="9" id="KW-1185">Reference proteome</keyword>
<proteinExistence type="predicted"/>
<sequence>MANPYRELFRAPGSAAFSAAAFLGRMPISMTGIGLVTMLSQLRGAYALAGAVSAAFTLSTAFFGPLVSRLVDRLGQGRVLLPATGVSVLGMGALLLCARYQAPVWTLFACAVLAGTLPNMAAMVRARWTHVHRDPSALHTAFSLESVVDDLTFVVGPALSVALSTALFPECGPLVAAGLLLLGVLLLVPQKRTEPPVHRAGPGGGRTGSAIRVGSVRLLAAILAAGGVIVGTVDVVSVAFAEERGAPAAAGIVLSCYAVGSALSGLALGMARVALPLPRLLLAGALGTALTTLPLVLSGGIATLSASVFLAGLFFAPMMIVVMRLVERTVPPAQLTEGMTWAITGLGVGVGLGAAVSGAMVDRHGPAGGFAVAIAAGAAVAVLASCSVRPLGRRLAARPAGGAPAPVTEPGAAACTGDARA</sequence>
<dbReference type="Gene3D" id="1.20.1250.20">
    <property type="entry name" value="MFS general substrate transporter like domains"/>
    <property type="match status" value="2"/>
</dbReference>
<accession>A0ABP9ASJ4</accession>
<comment type="caution">
    <text evidence="8">The sequence shown here is derived from an EMBL/GenBank/DDBJ whole genome shotgun (WGS) entry which is preliminary data.</text>
</comment>
<dbReference type="PANTHER" id="PTHR23542:SF1">
    <property type="entry name" value="MAJOR FACILITATOR SUPERFAMILY (MFS) PROFILE DOMAIN-CONTAINING PROTEIN"/>
    <property type="match status" value="1"/>
</dbReference>
<comment type="subcellular location">
    <subcellularLocation>
        <location evidence="1">Cell membrane</location>
        <topology evidence="1">Multi-pass membrane protein</topology>
    </subcellularLocation>
</comment>
<evidence type="ECO:0000313" key="8">
    <source>
        <dbReference type="EMBL" id="GAA4784385.1"/>
    </source>
</evidence>
<evidence type="ECO:0000256" key="2">
    <source>
        <dbReference type="ARBA" id="ARBA00022692"/>
    </source>
</evidence>
<evidence type="ECO:0000256" key="3">
    <source>
        <dbReference type="ARBA" id="ARBA00022989"/>
    </source>
</evidence>
<feature type="transmembrane region" description="Helical" evidence="6">
    <location>
        <begin position="166"/>
        <end position="188"/>
    </location>
</feature>
<evidence type="ECO:0000256" key="1">
    <source>
        <dbReference type="ARBA" id="ARBA00004651"/>
    </source>
</evidence>
<dbReference type="PROSITE" id="PS50850">
    <property type="entry name" value="MFS"/>
    <property type="match status" value="1"/>
</dbReference>
<dbReference type="InterPro" id="IPR036259">
    <property type="entry name" value="MFS_trans_sf"/>
</dbReference>
<dbReference type="RefSeq" id="WP_345614654.1">
    <property type="nucleotide sequence ID" value="NZ_BAABJV010000010.1"/>
</dbReference>
<dbReference type="InterPro" id="IPR020846">
    <property type="entry name" value="MFS_dom"/>
</dbReference>
<feature type="domain" description="Major facilitator superfamily (MFS) profile" evidence="7">
    <location>
        <begin position="215"/>
        <end position="421"/>
    </location>
</feature>
<feature type="transmembrane region" description="Helical" evidence="6">
    <location>
        <begin position="15"/>
        <end position="39"/>
    </location>
</feature>
<dbReference type="PANTHER" id="PTHR23542">
    <property type="match status" value="1"/>
</dbReference>
<dbReference type="EMBL" id="BAABJV010000010">
    <property type="protein sequence ID" value="GAA4784385.1"/>
    <property type="molecule type" value="Genomic_DNA"/>
</dbReference>
<gene>
    <name evidence="8" type="ORF">GCM10023329_38530</name>
</gene>